<evidence type="ECO:0000259" key="14">
    <source>
        <dbReference type="PROSITE" id="PS50227"/>
    </source>
</evidence>
<keyword evidence="6" id="KW-0297">G-protein coupled receptor</keyword>
<keyword evidence="7 13" id="KW-0472">Membrane</keyword>
<dbReference type="GO" id="GO:0007188">
    <property type="term" value="P:adenylate cyclase-modulating G protein-coupled receptor signaling pathway"/>
    <property type="evidence" value="ECO:0007669"/>
    <property type="project" value="TreeGrafter"/>
</dbReference>
<evidence type="ECO:0000313" key="17">
    <source>
        <dbReference type="Proteomes" id="UP000494040"/>
    </source>
</evidence>
<dbReference type="Pfam" id="PF00002">
    <property type="entry name" value="7tm_2"/>
    <property type="match status" value="1"/>
</dbReference>
<dbReference type="PANTHER" id="PTHR45620:SF15">
    <property type="entry name" value="DIURETIC HORMONE 44 RECEPTOR 1-RELATED"/>
    <property type="match status" value="1"/>
</dbReference>
<evidence type="ECO:0000256" key="5">
    <source>
        <dbReference type="ARBA" id="ARBA00022989"/>
    </source>
</evidence>
<dbReference type="InterPro" id="IPR000832">
    <property type="entry name" value="GPCR_2_secretin-like"/>
</dbReference>
<sequence>MMFNVTESIDLLIQEEIRCFKLMEEERDQKDVCERSWDGLLCWPPSRPGAAYLPCFEELHGIKYDTSQNATRWCHPNGTWANYSNYTKCSDLGKPAIEFEDGVEVTTMIYSIGYGLSLVALCLAVYIFIYYKELRCLRNTIHTNLMCTYILADFMWILNYSLQISVQTDFVPCVLLVILLHYFHLTNFFWMFVEGFYLYMLVVKTFTQENIKLRVYLAIGWGAPVLIVITWWIARFITDEQRSDSQIVMDPFQKGCHWMMPNMTDWIYQTPAIIVLVINLMFLVMIMLVLITKLRSATNVETQQYRKAAKALLVLIPLLGITYILFIVGPSKGPYYANLYEYVRSILISTQGLMVALFYCFLNTEVQNTVRHHLIRWKEARDIGVRRYTYYCKTRSPNSDIESVRLYSKHEACTRIRGESTASEATTLTLGYSGAHRNTNGPTANTIRASVSPCLDTPEHAV</sequence>
<dbReference type="GO" id="GO:0005886">
    <property type="term" value="C:plasma membrane"/>
    <property type="evidence" value="ECO:0007669"/>
    <property type="project" value="UniProtKB-SubCell"/>
</dbReference>
<dbReference type="RefSeq" id="XP_024084857.1">
    <property type="nucleotide sequence ID" value="XM_024229089.1"/>
</dbReference>
<dbReference type="GO" id="GO:0008528">
    <property type="term" value="F:G protein-coupled peptide receptor activity"/>
    <property type="evidence" value="ECO:0007669"/>
    <property type="project" value="TreeGrafter"/>
</dbReference>
<keyword evidence="8" id="KW-0675">Receptor</keyword>
<dbReference type="SUPFAM" id="SSF81321">
    <property type="entry name" value="Family A G protein-coupled receptor-like"/>
    <property type="match status" value="1"/>
</dbReference>
<dbReference type="SUPFAM" id="SSF111418">
    <property type="entry name" value="Hormone receptor domain"/>
    <property type="match status" value="1"/>
</dbReference>
<evidence type="ECO:0000256" key="9">
    <source>
        <dbReference type="ARBA" id="ARBA00023180"/>
    </source>
</evidence>
<dbReference type="Pfam" id="PF02793">
    <property type="entry name" value="HRM"/>
    <property type="match status" value="1"/>
</dbReference>
<feature type="transmembrane region" description="Helical" evidence="13">
    <location>
        <begin position="108"/>
        <end position="131"/>
    </location>
</feature>
<proteinExistence type="inferred from homology"/>
<keyword evidence="3" id="KW-1003">Cell membrane</keyword>
<evidence type="ECO:0000256" key="10">
    <source>
        <dbReference type="ARBA" id="ARBA00023224"/>
    </source>
</evidence>
<dbReference type="PANTHER" id="PTHR45620">
    <property type="entry name" value="PDF RECEPTOR-LIKE PROTEIN-RELATED"/>
    <property type="match status" value="1"/>
</dbReference>
<dbReference type="OMA" id="DGLCVWQ"/>
<comment type="similarity">
    <text evidence="2">Belongs to the G-protein coupled receptor 2 family.</text>
</comment>
<dbReference type="GO" id="GO:0017046">
    <property type="term" value="F:peptide hormone binding"/>
    <property type="evidence" value="ECO:0007669"/>
    <property type="project" value="TreeGrafter"/>
</dbReference>
<dbReference type="CDD" id="cd15263">
    <property type="entry name" value="7tmB1_DH_R"/>
    <property type="match status" value="1"/>
</dbReference>
<feature type="transmembrane region" description="Helical" evidence="13">
    <location>
        <begin position="342"/>
        <end position="362"/>
    </location>
</feature>
<dbReference type="InterPro" id="IPR002001">
    <property type="entry name" value="GPCR_2_diuretic_rcpt"/>
</dbReference>
<evidence type="ECO:0000256" key="12">
    <source>
        <dbReference type="ARBA" id="ARBA00071387"/>
    </source>
</evidence>
<dbReference type="InterPro" id="IPR017981">
    <property type="entry name" value="GPCR_2-like_7TM"/>
</dbReference>
<keyword evidence="9" id="KW-0325">Glycoprotein</keyword>
<evidence type="ECO:0000259" key="15">
    <source>
        <dbReference type="PROSITE" id="PS50261"/>
    </source>
</evidence>
<dbReference type="PROSITE" id="PS50227">
    <property type="entry name" value="G_PROTEIN_RECEP_F2_3"/>
    <property type="match status" value="1"/>
</dbReference>
<dbReference type="GeneID" id="106666441"/>
<dbReference type="EnsemblMetazoa" id="XM_024229089.1">
    <property type="protein sequence ID" value="XP_024084857.1"/>
    <property type="gene ID" value="LOC106666441"/>
</dbReference>
<feature type="transmembrane region" description="Helical" evidence="13">
    <location>
        <begin position="182"/>
        <end position="203"/>
    </location>
</feature>
<dbReference type="Proteomes" id="UP000494040">
    <property type="component" value="Unassembled WGS sequence"/>
</dbReference>
<dbReference type="GO" id="GO:0008036">
    <property type="term" value="F:diuretic hormone receptor activity"/>
    <property type="evidence" value="ECO:0007669"/>
    <property type="project" value="InterPro"/>
</dbReference>
<dbReference type="KEGG" id="clec:106666441"/>
<evidence type="ECO:0000256" key="8">
    <source>
        <dbReference type="ARBA" id="ARBA00023170"/>
    </source>
</evidence>
<keyword evidence="5 13" id="KW-1133">Transmembrane helix</keyword>
<feature type="domain" description="G-protein coupled receptors family 2 profile 1" evidence="14">
    <location>
        <begin position="18"/>
        <end position="93"/>
    </location>
</feature>
<dbReference type="SMART" id="SM00008">
    <property type="entry name" value="HormR"/>
    <property type="match status" value="1"/>
</dbReference>
<reference evidence="16" key="1">
    <citation type="submission" date="2022-01" db="UniProtKB">
        <authorList>
            <consortium name="EnsemblMetazoa"/>
        </authorList>
    </citation>
    <scope>IDENTIFICATION</scope>
</reference>
<dbReference type="InterPro" id="IPR036445">
    <property type="entry name" value="GPCR_2_extracell_dom_sf"/>
</dbReference>
<dbReference type="Gene3D" id="1.20.1070.10">
    <property type="entry name" value="Rhodopsin 7-helix transmembrane proteins"/>
    <property type="match status" value="1"/>
</dbReference>
<organism evidence="16 17">
    <name type="scientific">Cimex lectularius</name>
    <name type="common">Bed bug</name>
    <name type="synonym">Acanthia lectularia</name>
    <dbReference type="NCBI Taxonomy" id="79782"/>
    <lineage>
        <taxon>Eukaryota</taxon>
        <taxon>Metazoa</taxon>
        <taxon>Ecdysozoa</taxon>
        <taxon>Arthropoda</taxon>
        <taxon>Hexapoda</taxon>
        <taxon>Insecta</taxon>
        <taxon>Pterygota</taxon>
        <taxon>Neoptera</taxon>
        <taxon>Paraneoptera</taxon>
        <taxon>Hemiptera</taxon>
        <taxon>Heteroptera</taxon>
        <taxon>Panheteroptera</taxon>
        <taxon>Cimicomorpha</taxon>
        <taxon>Cimicidae</taxon>
        <taxon>Cimex</taxon>
    </lineage>
</organism>
<feature type="transmembrane region" description="Helical" evidence="13">
    <location>
        <begin position="266"/>
        <end position="291"/>
    </location>
</feature>
<evidence type="ECO:0000256" key="7">
    <source>
        <dbReference type="ARBA" id="ARBA00023136"/>
    </source>
</evidence>
<dbReference type="OrthoDB" id="6022368at2759"/>
<keyword evidence="10" id="KW-0807">Transducer</keyword>
<feature type="domain" description="G-protein coupled receptors family 2 profile 2" evidence="15">
    <location>
        <begin position="106"/>
        <end position="363"/>
    </location>
</feature>
<evidence type="ECO:0000256" key="13">
    <source>
        <dbReference type="SAM" id="Phobius"/>
    </source>
</evidence>
<comment type="function">
    <text evidence="11">Receptor for the insect diurectic hormone. The activity of this receptor is mediated by G proteins which activate adenylyl cyclase.</text>
</comment>
<dbReference type="PROSITE" id="PS00649">
    <property type="entry name" value="G_PROTEIN_RECEP_F2_1"/>
    <property type="match status" value="1"/>
</dbReference>
<dbReference type="GO" id="GO:0007166">
    <property type="term" value="P:cell surface receptor signaling pathway"/>
    <property type="evidence" value="ECO:0007669"/>
    <property type="project" value="InterPro"/>
</dbReference>
<evidence type="ECO:0000256" key="4">
    <source>
        <dbReference type="ARBA" id="ARBA00022692"/>
    </source>
</evidence>
<dbReference type="FunFam" id="1.20.1070.10:FF:000155">
    <property type="entry name" value="diuretic hormone receptor isoform X1"/>
    <property type="match status" value="1"/>
</dbReference>
<dbReference type="InterPro" id="IPR050332">
    <property type="entry name" value="GPCR_2"/>
</dbReference>
<comment type="subcellular location">
    <subcellularLocation>
        <location evidence="1">Cell membrane</location>
        <topology evidence="1">Multi-pass membrane protein</topology>
    </subcellularLocation>
</comment>
<evidence type="ECO:0000256" key="3">
    <source>
        <dbReference type="ARBA" id="ARBA00022475"/>
    </source>
</evidence>
<evidence type="ECO:0000256" key="11">
    <source>
        <dbReference type="ARBA" id="ARBA00054836"/>
    </source>
</evidence>
<dbReference type="PROSITE" id="PS50261">
    <property type="entry name" value="G_PROTEIN_RECEP_F2_4"/>
    <property type="match status" value="1"/>
</dbReference>
<evidence type="ECO:0000256" key="6">
    <source>
        <dbReference type="ARBA" id="ARBA00023040"/>
    </source>
</evidence>
<feature type="transmembrane region" description="Helical" evidence="13">
    <location>
        <begin position="215"/>
        <end position="234"/>
    </location>
</feature>
<dbReference type="PRINTS" id="PR00249">
    <property type="entry name" value="GPCRSECRETIN"/>
</dbReference>
<dbReference type="InterPro" id="IPR001879">
    <property type="entry name" value="GPCR_2_extracellular_dom"/>
</dbReference>
<dbReference type="AlphaFoldDB" id="A0A8I6SKE4"/>
<dbReference type="PRINTS" id="PR01127">
    <property type="entry name" value="DIUHORMONER"/>
</dbReference>
<evidence type="ECO:0000256" key="2">
    <source>
        <dbReference type="ARBA" id="ARBA00005314"/>
    </source>
</evidence>
<accession>A0A8I6SKE4</accession>
<evidence type="ECO:0000313" key="16">
    <source>
        <dbReference type="EnsemblMetazoa" id="XP_024084857.1"/>
    </source>
</evidence>
<feature type="transmembrane region" description="Helical" evidence="13">
    <location>
        <begin position="143"/>
        <end position="162"/>
    </location>
</feature>
<dbReference type="PROSITE" id="PS00650">
    <property type="entry name" value="G_PROTEIN_RECEP_F2_2"/>
    <property type="match status" value="1"/>
</dbReference>
<evidence type="ECO:0000256" key="1">
    <source>
        <dbReference type="ARBA" id="ARBA00004651"/>
    </source>
</evidence>
<keyword evidence="17" id="KW-1185">Reference proteome</keyword>
<protein>
    <recommendedName>
        <fullName evidence="12">Diuretic hormone receptor</fullName>
    </recommendedName>
</protein>
<dbReference type="InterPro" id="IPR017983">
    <property type="entry name" value="GPCR_2_secretin-like_CS"/>
</dbReference>
<name>A0A8I6SKE4_CIMLE</name>
<feature type="transmembrane region" description="Helical" evidence="13">
    <location>
        <begin position="311"/>
        <end position="330"/>
    </location>
</feature>
<dbReference type="Gene3D" id="4.10.1240.10">
    <property type="entry name" value="GPCR, family 2, extracellular hormone receptor domain"/>
    <property type="match status" value="1"/>
</dbReference>
<keyword evidence="4 13" id="KW-0812">Transmembrane</keyword>